<dbReference type="InterPro" id="IPR009057">
    <property type="entry name" value="Homeodomain-like_sf"/>
</dbReference>
<dbReference type="FunFam" id="3.40.50.300:FF:000006">
    <property type="entry name" value="DNA-binding transcriptional regulator NtrC"/>
    <property type="match status" value="1"/>
</dbReference>
<keyword evidence="2" id="KW-0067">ATP-binding</keyword>
<name>A0A5C6AKL8_9BACT</name>
<dbReference type="SUPFAM" id="SSF46689">
    <property type="entry name" value="Homeodomain-like"/>
    <property type="match status" value="1"/>
</dbReference>
<dbReference type="InterPro" id="IPR029016">
    <property type="entry name" value="GAF-like_dom_sf"/>
</dbReference>
<comment type="caution">
    <text evidence="7">The sequence shown here is derived from an EMBL/GenBank/DDBJ whole genome shotgun (WGS) entry which is preliminary data.</text>
</comment>
<dbReference type="CDD" id="cd00009">
    <property type="entry name" value="AAA"/>
    <property type="match status" value="1"/>
</dbReference>
<evidence type="ECO:0000313" key="7">
    <source>
        <dbReference type="EMBL" id="TWU00200.1"/>
    </source>
</evidence>
<dbReference type="PANTHER" id="PTHR32071:SF57">
    <property type="entry name" value="C4-DICARBOXYLATE TRANSPORT TRANSCRIPTIONAL REGULATORY PROTEIN DCTD"/>
    <property type="match status" value="1"/>
</dbReference>
<dbReference type="Gene3D" id="3.30.450.40">
    <property type="match status" value="1"/>
</dbReference>
<dbReference type="SUPFAM" id="SSF55781">
    <property type="entry name" value="GAF domain-like"/>
    <property type="match status" value="1"/>
</dbReference>
<evidence type="ECO:0000256" key="3">
    <source>
        <dbReference type="ARBA" id="ARBA00023015"/>
    </source>
</evidence>
<proteinExistence type="predicted"/>
<dbReference type="Proteomes" id="UP000317421">
    <property type="component" value="Unassembled WGS sequence"/>
</dbReference>
<evidence type="ECO:0000259" key="6">
    <source>
        <dbReference type="PROSITE" id="PS50045"/>
    </source>
</evidence>
<dbReference type="Gene3D" id="1.10.8.60">
    <property type="match status" value="1"/>
</dbReference>
<dbReference type="Gene3D" id="3.40.50.300">
    <property type="entry name" value="P-loop containing nucleotide triphosphate hydrolases"/>
    <property type="match status" value="1"/>
</dbReference>
<dbReference type="InterPro" id="IPR058031">
    <property type="entry name" value="AAA_lid_NorR"/>
</dbReference>
<dbReference type="PROSITE" id="PS00688">
    <property type="entry name" value="SIGMA54_INTERACT_3"/>
    <property type="match status" value="1"/>
</dbReference>
<dbReference type="SUPFAM" id="SSF52540">
    <property type="entry name" value="P-loop containing nucleoside triphosphate hydrolases"/>
    <property type="match status" value="1"/>
</dbReference>
<dbReference type="SMART" id="SM00382">
    <property type="entry name" value="AAA"/>
    <property type="match status" value="1"/>
</dbReference>
<dbReference type="PROSITE" id="PS00676">
    <property type="entry name" value="SIGMA54_INTERACT_2"/>
    <property type="match status" value="1"/>
</dbReference>
<dbReference type="Pfam" id="PF25601">
    <property type="entry name" value="AAA_lid_14"/>
    <property type="match status" value="1"/>
</dbReference>
<dbReference type="SMART" id="SM00065">
    <property type="entry name" value="GAF"/>
    <property type="match status" value="1"/>
</dbReference>
<accession>A0A5C6AKL8</accession>
<evidence type="ECO:0000313" key="8">
    <source>
        <dbReference type="Proteomes" id="UP000317421"/>
    </source>
</evidence>
<dbReference type="Pfam" id="PF02954">
    <property type="entry name" value="HTH_8"/>
    <property type="match status" value="1"/>
</dbReference>
<keyword evidence="5" id="KW-0804">Transcription</keyword>
<keyword evidence="8" id="KW-1185">Reference proteome</keyword>
<dbReference type="Pfam" id="PF01590">
    <property type="entry name" value="GAF"/>
    <property type="match status" value="1"/>
</dbReference>
<dbReference type="GO" id="GO:0006355">
    <property type="term" value="P:regulation of DNA-templated transcription"/>
    <property type="evidence" value="ECO:0007669"/>
    <property type="project" value="InterPro"/>
</dbReference>
<dbReference type="Gene3D" id="1.10.10.60">
    <property type="entry name" value="Homeodomain-like"/>
    <property type="match status" value="1"/>
</dbReference>
<evidence type="ECO:0000256" key="1">
    <source>
        <dbReference type="ARBA" id="ARBA00022741"/>
    </source>
</evidence>
<reference evidence="7 8" key="1">
    <citation type="submission" date="2019-02" db="EMBL/GenBank/DDBJ databases">
        <title>Deep-cultivation of Planctomycetes and their phenomic and genomic characterization uncovers novel biology.</title>
        <authorList>
            <person name="Wiegand S."/>
            <person name="Jogler M."/>
            <person name="Boedeker C."/>
            <person name="Pinto D."/>
            <person name="Vollmers J."/>
            <person name="Rivas-Marin E."/>
            <person name="Kohn T."/>
            <person name="Peeters S.H."/>
            <person name="Heuer A."/>
            <person name="Rast P."/>
            <person name="Oberbeckmann S."/>
            <person name="Bunk B."/>
            <person name="Jeske O."/>
            <person name="Meyerdierks A."/>
            <person name="Storesund J.E."/>
            <person name="Kallscheuer N."/>
            <person name="Luecker S."/>
            <person name="Lage O.M."/>
            <person name="Pohl T."/>
            <person name="Merkel B.J."/>
            <person name="Hornburger P."/>
            <person name="Mueller R.-W."/>
            <person name="Bruemmer F."/>
            <person name="Labrenz M."/>
            <person name="Spormann A.M."/>
            <person name="Op Den Camp H."/>
            <person name="Overmann J."/>
            <person name="Amann R."/>
            <person name="Jetten M.S.M."/>
            <person name="Mascher T."/>
            <person name="Medema M.H."/>
            <person name="Devos D.P."/>
            <person name="Kaster A.-K."/>
            <person name="Ovreas L."/>
            <person name="Rohde M."/>
            <person name="Galperin M.Y."/>
            <person name="Jogler C."/>
        </authorList>
    </citation>
    <scope>NUCLEOTIDE SEQUENCE [LARGE SCALE GENOMIC DNA]</scope>
    <source>
        <strain evidence="7 8">Pla108</strain>
    </source>
</reference>
<keyword evidence="1" id="KW-0547">Nucleotide-binding</keyword>
<organism evidence="7 8">
    <name type="scientific">Botrimarina colliarenosi</name>
    <dbReference type="NCBI Taxonomy" id="2528001"/>
    <lineage>
        <taxon>Bacteria</taxon>
        <taxon>Pseudomonadati</taxon>
        <taxon>Planctomycetota</taxon>
        <taxon>Planctomycetia</taxon>
        <taxon>Pirellulales</taxon>
        <taxon>Lacipirellulaceae</taxon>
        <taxon>Botrimarina</taxon>
    </lineage>
</organism>
<dbReference type="InterPro" id="IPR027417">
    <property type="entry name" value="P-loop_NTPase"/>
</dbReference>
<dbReference type="EMBL" id="SJPR01000001">
    <property type="protein sequence ID" value="TWU00200.1"/>
    <property type="molecule type" value="Genomic_DNA"/>
</dbReference>
<dbReference type="InterPro" id="IPR002078">
    <property type="entry name" value="Sigma_54_int"/>
</dbReference>
<gene>
    <name evidence="7" type="primary">vnfA</name>
    <name evidence="7" type="ORF">Pla108_11460</name>
</gene>
<keyword evidence="4" id="KW-0238">DNA-binding</keyword>
<dbReference type="InterPro" id="IPR002197">
    <property type="entry name" value="HTH_Fis"/>
</dbReference>
<sequence>MMTTQPLAKLAVDLIAAVGEGAQPFDGRVAAAVRDALGASAVALWRPAAPEWRRLAAAPATLVELPEAAAEALDAERPTELAGWFAIPIASPDGGRQGDVLVLRAPTVKFSAEDLATLVESARTAALATLQDAGRTERLAELVSLSLEWGESSDTAALLERMAEAATRLFDCDRATIFLWKRSAAQLVGRPALGMPDNQLTLPEDAGVVGRVVQSGEPLRTSLRDAEMVDRATDKSTGYRTDSLLCVPLDAPGGERLGAFELINKRTGEFSDDDVSGLLEFARLAAVAVANAQQVEELVRERDALVEQAASGVRMLGEAPAIAALRKTIQRVADADLAVLVLGENGTGKEVVAQSLHFQSRRRNAPLLAVNCAAIAESLLESELFGHERGAFTDARESRAGKFELADGGTLLLDEIGDMSPGGQAKLLRVLEDKTVVRVGGAEERKVDVRVVAATNRDLSERVREGKFREDLFYRLCVVTIELPPLRDRGDDVILLAEHFLKNFCQTRGRKAPKFSAAAKRKLTTHNWPGNIRELRNLMERVAYLTDEATIDADELSIIDRGPTRGAGGELAIEGELTEATYEFQRRYINQAVERARGNVAAAARSLGLHRSNLYRKMGQLGMDSEKE</sequence>
<dbReference type="GO" id="GO:0005524">
    <property type="term" value="F:ATP binding"/>
    <property type="evidence" value="ECO:0007669"/>
    <property type="project" value="UniProtKB-KW"/>
</dbReference>
<dbReference type="GO" id="GO:0043565">
    <property type="term" value="F:sequence-specific DNA binding"/>
    <property type="evidence" value="ECO:0007669"/>
    <property type="project" value="InterPro"/>
</dbReference>
<keyword evidence="3" id="KW-0805">Transcription regulation</keyword>
<evidence type="ECO:0000256" key="4">
    <source>
        <dbReference type="ARBA" id="ARBA00023125"/>
    </source>
</evidence>
<protein>
    <submittedName>
        <fullName evidence="7">Nitrogen fixation protein VnfA</fullName>
    </submittedName>
</protein>
<dbReference type="PRINTS" id="PR01590">
    <property type="entry name" value="HTHFIS"/>
</dbReference>
<dbReference type="InterPro" id="IPR025944">
    <property type="entry name" value="Sigma_54_int_dom_CS"/>
</dbReference>
<dbReference type="InterPro" id="IPR003018">
    <property type="entry name" value="GAF"/>
</dbReference>
<dbReference type="InterPro" id="IPR025943">
    <property type="entry name" value="Sigma_54_int_dom_ATP-bd_2"/>
</dbReference>
<feature type="domain" description="Sigma-54 factor interaction" evidence="6">
    <location>
        <begin position="315"/>
        <end position="544"/>
    </location>
</feature>
<dbReference type="AlphaFoldDB" id="A0A5C6AKL8"/>
<dbReference type="Pfam" id="PF00158">
    <property type="entry name" value="Sigma54_activat"/>
    <property type="match status" value="1"/>
</dbReference>
<dbReference type="RefSeq" id="WP_197526272.1">
    <property type="nucleotide sequence ID" value="NZ_SJPR01000001.1"/>
</dbReference>
<evidence type="ECO:0000256" key="2">
    <source>
        <dbReference type="ARBA" id="ARBA00022840"/>
    </source>
</evidence>
<dbReference type="PROSITE" id="PS50045">
    <property type="entry name" value="SIGMA54_INTERACT_4"/>
    <property type="match status" value="1"/>
</dbReference>
<evidence type="ECO:0000256" key="5">
    <source>
        <dbReference type="ARBA" id="ARBA00023163"/>
    </source>
</evidence>
<dbReference type="InterPro" id="IPR003593">
    <property type="entry name" value="AAA+_ATPase"/>
</dbReference>
<dbReference type="PANTHER" id="PTHR32071">
    <property type="entry name" value="TRANSCRIPTIONAL REGULATORY PROTEIN"/>
    <property type="match status" value="1"/>
</dbReference>